<feature type="domain" description="J" evidence="7">
    <location>
        <begin position="8"/>
        <end position="73"/>
    </location>
</feature>
<dbReference type="OrthoDB" id="376357at2759"/>
<evidence type="ECO:0000313" key="8">
    <source>
        <dbReference type="EMBL" id="EGG00656.1"/>
    </source>
</evidence>
<name>F4S3Y9_MELLP</name>
<dbReference type="InterPro" id="IPR036869">
    <property type="entry name" value="J_dom_sf"/>
</dbReference>
<evidence type="ECO:0000256" key="1">
    <source>
        <dbReference type="ARBA" id="ARBA00004123"/>
    </source>
</evidence>
<dbReference type="SMART" id="SM00271">
    <property type="entry name" value="DnaJ"/>
    <property type="match status" value="1"/>
</dbReference>
<dbReference type="Pfam" id="PF00226">
    <property type="entry name" value="DnaJ"/>
    <property type="match status" value="1"/>
</dbReference>
<dbReference type="GO" id="GO:0005681">
    <property type="term" value="C:spliceosomal complex"/>
    <property type="evidence" value="ECO:0007669"/>
    <property type="project" value="TreeGrafter"/>
</dbReference>
<evidence type="ECO:0000256" key="6">
    <source>
        <dbReference type="SAM" id="MobiDB-lite"/>
    </source>
</evidence>
<dbReference type="eggNOG" id="KOG0691">
    <property type="taxonomic scope" value="Eukaryota"/>
</dbReference>
<protein>
    <recommendedName>
        <fullName evidence="7">J domain-containing protein</fullName>
    </recommendedName>
</protein>
<keyword evidence="3" id="KW-0963">Cytoplasm</keyword>
<evidence type="ECO:0000256" key="5">
    <source>
        <dbReference type="ARBA" id="ARBA00023242"/>
    </source>
</evidence>
<evidence type="ECO:0000256" key="2">
    <source>
        <dbReference type="ARBA" id="ARBA00004496"/>
    </source>
</evidence>
<dbReference type="HOGENOM" id="CLU_045732_0_0_1"/>
<reference evidence="9" key="1">
    <citation type="journal article" date="2011" name="Proc. Natl. Acad. Sci. U.S.A.">
        <title>Obligate biotrophy features unraveled by the genomic analysis of rust fungi.</title>
        <authorList>
            <person name="Duplessis S."/>
            <person name="Cuomo C.A."/>
            <person name="Lin Y.-C."/>
            <person name="Aerts A."/>
            <person name="Tisserant E."/>
            <person name="Veneault-Fourrey C."/>
            <person name="Joly D.L."/>
            <person name="Hacquard S."/>
            <person name="Amselem J."/>
            <person name="Cantarel B.L."/>
            <person name="Chiu R."/>
            <person name="Coutinho P.M."/>
            <person name="Feau N."/>
            <person name="Field M."/>
            <person name="Frey P."/>
            <person name="Gelhaye E."/>
            <person name="Goldberg J."/>
            <person name="Grabherr M.G."/>
            <person name="Kodira C.D."/>
            <person name="Kohler A."/>
            <person name="Kuees U."/>
            <person name="Lindquist E.A."/>
            <person name="Lucas S.M."/>
            <person name="Mago R."/>
            <person name="Mauceli E."/>
            <person name="Morin E."/>
            <person name="Murat C."/>
            <person name="Pangilinan J.L."/>
            <person name="Park R."/>
            <person name="Pearson M."/>
            <person name="Quesneville H."/>
            <person name="Rouhier N."/>
            <person name="Sakthikumar S."/>
            <person name="Salamov A.A."/>
            <person name="Schmutz J."/>
            <person name="Selles B."/>
            <person name="Shapiro H."/>
            <person name="Tanguay P."/>
            <person name="Tuskan G.A."/>
            <person name="Henrissat B."/>
            <person name="Van de Peer Y."/>
            <person name="Rouze P."/>
            <person name="Ellis J.G."/>
            <person name="Dodds P.N."/>
            <person name="Schein J.E."/>
            <person name="Zhong S."/>
            <person name="Hamelin R.C."/>
            <person name="Grigoriev I.V."/>
            <person name="Szabo L.J."/>
            <person name="Martin F."/>
        </authorList>
    </citation>
    <scope>NUCLEOTIDE SEQUENCE [LARGE SCALE GENOMIC DNA]</scope>
    <source>
        <strain evidence="9">98AG31 / pathotype 3-4-7</strain>
    </source>
</reference>
<evidence type="ECO:0000259" key="7">
    <source>
        <dbReference type="PROSITE" id="PS50076"/>
    </source>
</evidence>
<organism evidence="9">
    <name type="scientific">Melampsora larici-populina (strain 98AG31 / pathotype 3-4-7)</name>
    <name type="common">Poplar leaf rust fungus</name>
    <dbReference type="NCBI Taxonomy" id="747676"/>
    <lineage>
        <taxon>Eukaryota</taxon>
        <taxon>Fungi</taxon>
        <taxon>Dikarya</taxon>
        <taxon>Basidiomycota</taxon>
        <taxon>Pucciniomycotina</taxon>
        <taxon>Pucciniomycetes</taxon>
        <taxon>Pucciniales</taxon>
        <taxon>Melampsoraceae</taxon>
        <taxon>Melampsora</taxon>
    </lineage>
</organism>
<evidence type="ECO:0000256" key="3">
    <source>
        <dbReference type="ARBA" id="ARBA00022490"/>
    </source>
</evidence>
<dbReference type="PANTHER" id="PTHR44313">
    <property type="entry name" value="DNAJ HOMOLOG SUBFAMILY C MEMBER 17"/>
    <property type="match status" value="1"/>
</dbReference>
<dbReference type="PRINTS" id="PR00625">
    <property type="entry name" value="JDOMAIN"/>
</dbReference>
<gene>
    <name evidence="8" type="ORF">MELLADRAFT_93106</name>
</gene>
<evidence type="ECO:0000256" key="4">
    <source>
        <dbReference type="ARBA" id="ARBA00023186"/>
    </source>
</evidence>
<dbReference type="InParanoid" id="F4S3Y9"/>
<dbReference type="InterPro" id="IPR001623">
    <property type="entry name" value="DnaJ_domain"/>
</dbReference>
<dbReference type="CDD" id="cd06257">
    <property type="entry name" value="DnaJ"/>
    <property type="match status" value="1"/>
</dbReference>
<evidence type="ECO:0000313" key="9">
    <source>
        <dbReference type="Proteomes" id="UP000001072"/>
    </source>
</evidence>
<dbReference type="EMBL" id="GL883145">
    <property type="protein sequence ID" value="EGG00656.1"/>
    <property type="molecule type" value="Genomic_DNA"/>
</dbReference>
<feature type="region of interest" description="Disordered" evidence="6">
    <location>
        <begin position="78"/>
        <end position="178"/>
    </location>
</feature>
<proteinExistence type="predicted"/>
<feature type="compositionally biased region" description="Low complexity" evidence="6">
    <location>
        <begin position="153"/>
        <end position="178"/>
    </location>
</feature>
<dbReference type="InterPro" id="IPR052094">
    <property type="entry name" value="Pre-mRNA-splicing_ERAD"/>
</dbReference>
<dbReference type="KEGG" id="mlr:MELLADRAFT_93106"/>
<dbReference type="STRING" id="747676.F4S3Y9"/>
<dbReference type="VEuPathDB" id="FungiDB:MELLADRAFT_93106"/>
<sequence length="284" mass="32415">MNDSNSLDYYKIVGVSNQADSNEIRTAYRKASLKVHPDRNPDDPLAAEKFLKLKIALEILLDPIKRSELDLKLSIQSSKAKRDEKLNSKRKTMLKDLEERERSFQKDESEMRNKKMKLDELKLAGARLRKEKEEQLRRSEVSDSKSNQPEFNASTSTAKPTTSTSNPTSQPTTTATIPSDLDPLNYTLKLKWNTKHLPKINTTETLQSFILSTTTLSSNEIESILMKPIDPSRPENLNKDIKLTALVSFKNLESFETFSEVGSKDDRWKKFKMTKISDLIDKGS</sequence>
<accession>F4S3Y9</accession>
<dbReference type="Gene3D" id="1.10.287.110">
    <property type="entry name" value="DnaJ domain"/>
    <property type="match status" value="1"/>
</dbReference>
<dbReference type="RefSeq" id="XP_007416110.1">
    <property type="nucleotide sequence ID" value="XM_007416048.1"/>
</dbReference>
<dbReference type="PROSITE" id="PS50076">
    <property type="entry name" value="DNAJ_2"/>
    <property type="match status" value="1"/>
</dbReference>
<dbReference type="GO" id="GO:0000390">
    <property type="term" value="P:spliceosomal complex disassembly"/>
    <property type="evidence" value="ECO:0007669"/>
    <property type="project" value="TreeGrafter"/>
</dbReference>
<dbReference type="GeneID" id="18936472"/>
<dbReference type="AlphaFoldDB" id="F4S3Y9"/>
<feature type="compositionally biased region" description="Basic and acidic residues" evidence="6">
    <location>
        <begin position="80"/>
        <end position="143"/>
    </location>
</feature>
<dbReference type="SUPFAM" id="SSF46565">
    <property type="entry name" value="Chaperone J-domain"/>
    <property type="match status" value="1"/>
</dbReference>
<keyword evidence="4" id="KW-0143">Chaperone</keyword>
<dbReference type="GO" id="GO:0005737">
    <property type="term" value="C:cytoplasm"/>
    <property type="evidence" value="ECO:0007669"/>
    <property type="project" value="UniProtKB-SubCell"/>
</dbReference>
<dbReference type="PANTHER" id="PTHR44313:SF1">
    <property type="entry name" value="DNAJ HOMOLOG SUBFAMILY C MEMBER 17"/>
    <property type="match status" value="1"/>
</dbReference>
<keyword evidence="5" id="KW-0539">Nucleus</keyword>
<keyword evidence="9" id="KW-1185">Reference proteome</keyword>
<comment type="subcellular location">
    <subcellularLocation>
        <location evidence="2">Cytoplasm</location>
    </subcellularLocation>
    <subcellularLocation>
        <location evidence="1">Nucleus</location>
    </subcellularLocation>
</comment>
<dbReference type="Proteomes" id="UP000001072">
    <property type="component" value="Unassembled WGS sequence"/>
</dbReference>